<evidence type="ECO:0008006" key="4">
    <source>
        <dbReference type="Google" id="ProtNLM"/>
    </source>
</evidence>
<accession>A0AAE1IRT8</accession>
<evidence type="ECO:0000313" key="3">
    <source>
        <dbReference type="Proteomes" id="UP001293593"/>
    </source>
</evidence>
<protein>
    <recommendedName>
        <fullName evidence="4">Secreted protein</fullName>
    </recommendedName>
</protein>
<keyword evidence="1" id="KW-0732">Signal</keyword>
<dbReference type="AlphaFoldDB" id="A0AAE1IRT8"/>
<dbReference type="Proteomes" id="UP001293593">
    <property type="component" value="Unassembled WGS sequence"/>
</dbReference>
<organism evidence="2 3">
    <name type="scientific">Acacia crassicarpa</name>
    <name type="common">northern wattle</name>
    <dbReference type="NCBI Taxonomy" id="499986"/>
    <lineage>
        <taxon>Eukaryota</taxon>
        <taxon>Viridiplantae</taxon>
        <taxon>Streptophyta</taxon>
        <taxon>Embryophyta</taxon>
        <taxon>Tracheophyta</taxon>
        <taxon>Spermatophyta</taxon>
        <taxon>Magnoliopsida</taxon>
        <taxon>eudicotyledons</taxon>
        <taxon>Gunneridae</taxon>
        <taxon>Pentapetalae</taxon>
        <taxon>rosids</taxon>
        <taxon>fabids</taxon>
        <taxon>Fabales</taxon>
        <taxon>Fabaceae</taxon>
        <taxon>Caesalpinioideae</taxon>
        <taxon>mimosoid clade</taxon>
        <taxon>Acacieae</taxon>
        <taxon>Acacia</taxon>
    </lineage>
</organism>
<dbReference type="EMBL" id="JAWXYG010000013">
    <property type="protein sequence ID" value="KAK4256137.1"/>
    <property type="molecule type" value="Genomic_DNA"/>
</dbReference>
<name>A0AAE1IRT8_9FABA</name>
<proteinExistence type="predicted"/>
<comment type="caution">
    <text evidence="2">The sequence shown here is derived from an EMBL/GenBank/DDBJ whole genome shotgun (WGS) entry which is preliminary data.</text>
</comment>
<feature type="signal peptide" evidence="1">
    <location>
        <begin position="1"/>
        <end position="20"/>
    </location>
</feature>
<sequence length="77" mass="8129">MSLILSPLPLPCCCLVTCAARPPAPSLGSSVCPTTSLSESTLAILDPSFCQGSPTCHDLQQPYSVVNLNSFPPIFRH</sequence>
<feature type="chain" id="PRO_5042085845" description="Secreted protein" evidence="1">
    <location>
        <begin position="21"/>
        <end position="77"/>
    </location>
</feature>
<reference evidence="2" key="1">
    <citation type="submission" date="2023-10" db="EMBL/GenBank/DDBJ databases">
        <title>Chromosome-level genome of the transformable northern wattle, Acacia crassicarpa.</title>
        <authorList>
            <person name="Massaro I."/>
            <person name="Sinha N.R."/>
            <person name="Poethig S."/>
            <person name="Leichty A.R."/>
        </authorList>
    </citation>
    <scope>NUCLEOTIDE SEQUENCE</scope>
    <source>
        <strain evidence="2">Acra3RX</strain>
        <tissue evidence="2">Leaf</tissue>
    </source>
</reference>
<evidence type="ECO:0000313" key="2">
    <source>
        <dbReference type="EMBL" id="KAK4256137.1"/>
    </source>
</evidence>
<evidence type="ECO:0000256" key="1">
    <source>
        <dbReference type="SAM" id="SignalP"/>
    </source>
</evidence>
<keyword evidence="3" id="KW-1185">Reference proteome</keyword>
<gene>
    <name evidence="2" type="ORF">QN277_009045</name>
</gene>